<dbReference type="GO" id="GO:0019693">
    <property type="term" value="P:ribose phosphate metabolic process"/>
    <property type="evidence" value="ECO:0007669"/>
    <property type="project" value="TreeGrafter"/>
</dbReference>
<dbReference type="PANTHER" id="PTHR11839:SF1">
    <property type="entry name" value="ADP-SUGAR PYROPHOSPHATASE"/>
    <property type="match status" value="1"/>
</dbReference>
<gene>
    <name evidence="3" type="ORF">KDA_66630</name>
</gene>
<dbReference type="Gene3D" id="3.90.79.10">
    <property type="entry name" value="Nucleoside Triphosphate Pyrophosphohydrolase"/>
    <property type="match status" value="1"/>
</dbReference>
<evidence type="ECO:0000313" key="4">
    <source>
        <dbReference type="Proteomes" id="UP000287171"/>
    </source>
</evidence>
<dbReference type="SUPFAM" id="SSF55811">
    <property type="entry name" value="Nudix"/>
    <property type="match status" value="1"/>
</dbReference>
<sequence>MSEEIEKQNKPWQVLKSHITYEDRWFKLRSDTCQTAEGHIITPYHVIEATTWVNVVALTQERHIVLVRQYRHGVGQILTGLPGGAMEEEDISPRETVRRELLEETGYGGGEIIATGQSYANPSNQTNMVYSFLARGVERIQNHTDELEGTELVLQDFACFQHQAWSGEIPMQALHLAALGFAEQHMPDRNFNLSLP</sequence>
<comment type="caution">
    <text evidence="3">The sequence shown here is derived from an EMBL/GenBank/DDBJ whole genome shotgun (WGS) entry which is preliminary data.</text>
</comment>
<dbReference type="EMBL" id="BIFT01000002">
    <property type="protein sequence ID" value="GCE31179.1"/>
    <property type="molecule type" value="Genomic_DNA"/>
</dbReference>
<evidence type="ECO:0000259" key="2">
    <source>
        <dbReference type="PROSITE" id="PS51462"/>
    </source>
</evidence>
<dbReference type="AlphaFoldDB" id="A0A402BIL3"/>
<evidence type="ECO:0000313" key="3">
    <source>
        <dbReference type="EMBL" id="GCE31179.1"/>
    </source>
</evidence>
<dbReference type="PROSITE" id="PS51462">
    <property type="entry name" value="NUDIX"/>
    <property type="match status" value="1"/>
</dbReference>
<proteinExistence type="predicted"/>
<protein>
    <submittedName>
        <fullName evidence="3">NUDIX hydrolase</fullName>
    </submittedName>
</protein>
<reference evidence="4" key="1">
    <citation type="submission" date="2018-12" db="EMBL/GenBank/DDBJ databases">
        <title>Tengunoibacter tsumagoiensis gen. nov., sp. nov., Dictyobacter kobayashii sp. nov., D. alpinus sp. nov., and D. joshuensis sp. nov. and description of Dictyobacteraceae fam. nov. within the order Ktedonobacterales isolated from Tengu-no-mugimeshi.</title>
        <authorList>
            <person name="Wang C.M."/>
            <person name="Zheng Y."/>
            <person name="Sakai Y."/>
            <person name="Toyoda A."/>
            <person name="Minakuchi Y."/>
            <person name="Abe K."/>
            <person name="Yokota A."/>
            <person name="Yabe S."/>
        </authorList>
    </citation>
    <scope>NUCLEOTIDE SEQUENCE [LARGE SCALE GENOMIC DNA]</scope>
    <source>
        <strain evidence="4">Uno16</strain>
    </source>
</reference>
<keyword evidence="1 3" id="KW-0378">Hydrolase</keyword>
<dbReference type="PANTHER" id="PTHR11839">
    <property type="entry name" value="UDP/ADP-SUGAR PYROPHOSPHATASE"/>
    <property type="match status" value="1"/>
</dbReference>
<dbReference type="RefSeq" id="WP_161982615.1">
    <property type="nucleotide sequence ID" value="NZ_BIFT01000002.1"/>
</dbReference>
<dbReference type="GO" id="GO:0016787">
    <property type="term" value="F:hydrolase activity"/>
    <property type="evidence" value="ECO:0007669"/>
    <property type="project" value="UniProtKB-KW"/>
</dbReference>
<dbReference type="Proteomes" id="UP000287171">
    <property type="component" value="Unassembled WGS sequence"/>
</dbReference>
<name>A0A402BIL3_9CHLR</name>
<dbReference type="GO" id="GO:0006753">
    <property type="term" value="P:nucleoside phosphate metabolic process"/>
    <property type="evidence" value="ECO:0007669"/>
    <property type="project" value="TreeGrafter"/>
</dbReference>
<organism evidence="3 4">
    <name type="scientific">Dictyobacter alpinus</name>
    <dbReference type="NCBI Taxonomy" id="2014873"/>
    <lineage>
        <taxon>Bacteria</taxon>
        <taxon>Bacillati</taxon>
        <taxon>Chloroflexota</taxon>
        <taxon>Ktedonobacteria</taxon>
        <taxon>Ktedonobacterales</taxon>
        <taxon>Dictyobacteraceae</taxon>
        <taxon>Dictyobacter</taxon>
    </lineage>
</organism>
<dbReference type="CDD" id="cd03424">
    <property type="entry name" value="NUDIX_ADPRase_Nudt5_UGPPase_Nudt14"/>
    <property type="match status" value="1"/>
</dbReference>
<dbReference type="Pfam" id="PF00293">
    <property type="entry name" value="NUDIX"/>
    <property type="match status" value="1"/>
</dbReference>
<keyword evidence="4" id="KW-1185">Reference proteome</keyword>
<feature type="domain" description="Nudix hydrolase" evidence="2">
    <location>
        <begin position="43"/>
        <end position="177"/>
    </location>
</feature>
<evidence type="ECO:0000256" key="1">
    <source>
        <dbReference type="ARBA" id="ARBA00022801"/>
    </source>
</evidence>
<dbReference type="InterPro" id="IPR015797">
    <property type="entry name" value="NUDIX_hydrolase-like_dom_sf"/>
</dbReference>
<dbReference type="InterPro" id="IPR000086">
    <property type="entry name" value="NUDIX_hydrolase_dom"/>
</dbReference>
<accession>A0A402BIL3</accession>